<comment type="subcellular location">
    <subcellularLocation>
        <location evidence="1">Cytoplasm</location>
        <location evidence="1">Cytoskeleton</location>
    </subcellularLocation>
</comment>
<reference evidence="7" key="1">
    <citation type="journal article" date="2019" name="Sci. Rep.">
        <title>Draft genome of Tanacetum cinerariifolium, the natural source of mosquito coil.</title>
        <authorList>
            <person name="Yamashiro T."/>
            <person name="Shiraishi A."/>
            <person name="Satake H."/>
            <person name="Nakayama K."/>
        </authorList>
    </citation>
    <scope>NUCLEOTIDE SEQUENCE</scope>
</reference>
<evidence type="ECO:0000256" key="5">
    <source>
        <dbReference type="ARBA" id="ARBA00023212"/>
    </source>
</evidence>
<dbReference type="GO" id="GO:0005874">
    <property type="term" value="C:microtubule"/>
    <property type="evidence" value="ECO:0007669"/>
    <property type="project" value="UniProtKB-KW"/>
</dbReference>
<keyword evidence="3" id="KW-0963">Cytoplasm</keyword>
<accession>A0A699KKS6</accession>
<comment type="similarity">
    <text evidence="2">Belongs to the TPX2 family.</text>
</comment>
<dbReference type="EMBL" id="BKCJ010527258">
    <property type="protein sequence ID" value="GFA98343.1"/>
    <property type="molecule type" value="Genomic_DNA"/>
</dbReference>
<dbReference type="AlphaFoldDB" id="A0A699KKS6"/>
<evidence type="ECO:0000259" key="6">
    <source>
        <dbReference type="Pfam" id="PF06886"/>
    </source>
</evidence>
<dbReference type="Pfam" id="PF06886">
    <property type="entry name" value="TPX2"/>
    <property type="match status" value="1"/>
</dbReference>
<evidence type="ECO:0000256" key="1">
    <source>
        <dbReference type="ARBA" id="ARBA00004245"/>
    </source>
</evidence>
<evidence type="ECO:0000256" key="3">
    <source>
        <dbReference type="ARBA" id="ARBA00022490"/>
    </source>
</evidence>
<organism evidence="7">
    <name type="scientific">Tanacetum cinerariifolium</name>
    <name type="common">Dalmatian daisy</name>
    <name type="synonym">Chrysanthemum cinerariifolium</name>
    <dbReference type="NCBI Taxonomy" id="118510"/>
    <lineage>
        <taxon>Eukaryota</taxon>
        <taxon>Viridiplantae</taxon>
        <taxon>Streptophyta</taxon>
        <taxon>Embryophyta</taxon>
        <taxon>Tracheophyta</taxon>
        <taxon>Spermatophyta</taxon>
        <taxon>Magnoliopsida</taxon>
        <taxon>eudicotyledons</taxon>
        <taxon>Gunneridae</taxon>
        <taxon>Pentapetalae</taxon>
        <taxon>asterids</taxon>
        <taxon>campanulids</taxon>
        <taxon>Asterales</taxon>
        <taxon>Asteraceae</taxon>
        <taxon>Asteroideae</taxon>
        <taxon>Anthemideae</taxon>
        <taxon>Anthemidinae</taxon>
        <taxon>Tanacetum</taxon>
    </lineage>
</organism>
<dbReference type="InterPro" id="IPR027329">
    <property type="entry name" value="TPX2_C"/>
</dbReference>
<proteinExistence type="inferred from homology"/>
<name>A0A699KKS6_TANCI</name>
<gene>
    <name evidence="7" type="ORF">Tci_670315</name>
</gene>
<evidence type="ECO:0000256" key="2">
    <source>
        <dbReference type="ARBA" id="ARBA00005885"/>
    </source>
</evidence>
<comment type="caution">
    <text evidence="7">The sequence shown here is derived from an EMBL/GenBank/DDBJ whole genome shotgun (WGS) entry which is preliminary data.</text>
</comment>
<protein>
    <recommendedName>
        <fullName evidence="6">TPX2 C-terminal domain-containing protein</fullName>
    </recommendedName>
</protein>
<keyword evidence="5" id="KW-0206">Cytoskeleton</keyword>
<evidence type="ECO:0000313" key="7">
    <source>
        <dbReference type="EMBL" id="GFA98343.1"/>
    </source>
</evidence>
<keyword evidence="4" id="KW-0493">Microtubule</keyword>
<sequence>EKAETELTRLRQSFCFKDRPLPSFYNERETSKSHLKKVTNAIKEKPMATP</sequence>
<feature type="non-terminal residue" evidence="7">
    <location>
        <position position="1"/>
    </location>
</feature>
<feature type="domain" description="TPX2 C-terminal" evidence="6">
    <location>
        <begin position="1"/>
        <end position="37"/>
    </location>
</feature>
<evidence type="ECO:0000256" key="4">
    <source>
        <dbReference type="ARBA" id="ARBA00022701"/>
    </source>
</evidence>